<feature type="domain" description="GST N-terminal" evidence="1">
    <location>
        <begin position="1"/>
        <end position="80"/>
    </location>
</feature>
<keyword evidence="4" id="KW-1185">Reference proteome</keyword>
<gene>
    <name evidence="3" type="ORF">ADU59_05900</name>
</gene>
<keyword evidence="3" id="KW-0808">Transferase</keyword>
<dbReference type="STRING" id="1612624.ADU59_05900"/>
<evidence type="ECO:0000259" key="2">
    <source>
        <dbReference type="PROSITE" id="PS50405"/>
    </source>
</evidence>
<proteinExistence type="predicted"/>
<dbReference type="InterPro" id="IPR004046">
    <property type="entry name" value="GST_C"/>
</dbReference>
<dbReference type="SFLD" id="SFLDG01150">
    <property type="entry name" value="Main.1:_Beta-like"/>
    <property type="match status" value="1"/>
</dbReference>
<dbReference type="GO" id="GO:0016740">
    <property type="term" value="F:transferase activity"/>
    <property type="evidence" value="ECO:0007669"/>
    <property type="project" value="UniProtKB-KW"/>
</dbReference>
<name>A0A1C7P3Y8_9HYPH</name>
<dbReference type="EMBL" id="LGLV01000005">
    <property type="protein sequence ID" value="OBZ95931.1"/>
    <property type="molecule type" value="Genomic_DNA"/>
</dbReference>
<dbReference type="SUPFAM" id="SSF47616">
    <property type="entry name" value="GST C-terminal domain-like"/>
    <property type="match status" value="1"/>
</dbReference>
<dbReference type="Proteomes" id="UP000093111">
    <property type="component" value="Unassembled WGS sequence"/>
</dbReference>
<dbReference type="AlphaFoldDB" id="A0A1C7P3Y8"/>
<dbReference type="Gene3D" id="3.40.30.10">
    <property type="entry name" value="Glutaredoxin"/>
    <property type="match status" value="1"/>
</dbReference>
<dbReference type="RefSeq" id="WP_068952707.1">
    <property type="nucleotide sequence ID" value="NZ_LGLV01000005.1"/>
</dbReference>
<dbReference type="PROSITE" id="PS50405">
    <property type="entry name" value="GST_CTER"/>
    <property type="match status" value="1"/>
</dbReference>
<evidence type="ECO:0000313" key="3">
    <source>
        <dbReference type="EMBL" id="OBZ95931.1"/>
    </source>
</evidence>
<dbReference type="Gene3D" id="1.20.1050.10">
    <property type="match status" value="1"/>
</dbReference>
<dbReference type="PATRIC" id="fig|1612624.7.peg.1235"/>
<protein>
    <submittedName>
        <fullName evidence="3">Glutathione S-transferase</fullName>
    </submittedName>
</protein>
<accession>A0A1C7P3Y8</accession>
<dbReference type="InterPro" id="IPR040079">
    <property type="entry name" value="Glutathione_S-Trfase"/>
</dbReference>
<dbReference type="PROSITE" id="PS50404">
    <property type="entry name" value="GST_NTER"/>
    <property type="match status" value="1"/>
</dbReference>
<dbReference type="SUPFAM" id="SSF52833">
    <property type="entry name" value="Thioredoxin-like"/>
    <property type="match status" value="1"/>
</dbReference>
<dbReference type="InterPro" id="IPR010987">
    <property type="entry name" value="Glutathione-S-Trfase_C-like"/>
</dbReference>
<sequence length="206" mass="22597">MLKLYVTPATCSLASQIALEEGGAVYAVERIDFARQEQRSPDFLRVNPKGRVPALVTDRGVLTETPAILAFIGQSFPESIIGVPKDPFEFARIQSFNAYLCSTVHVAHAHKRRGSRWADDPAAIEAMTLKVASNMGDCFELIENTMFAGPWVMGETYSIADPYLFTLAGWLEGDGVDPARFPKVLEHRQRMADRPAVKAALAAVQG</sequence>
<feature type="domain" description="GST C-terminal" evidence="2">
    <location>
        <begin position="86"/>
        <end position="206"/>
    </location>
</feature>
<organism evidence="3 4">
    <name type="scientific">Pararhizobium polonicum</name>
    <dbReference type="NCBI Taxonomy" id="1612624"/>
    <lineage>
        <taxon>Bacteria</taxon>
        <taxon>Pseudomonadati</taxon>
        <taxon>Pseudomonadota</taxon>
        <taxon>Alphaproteobacteria</taxon>
        <taxon>Hyphomicrobiales</taxon>
        <taxon>Rhizobiaceae</taxon>
        <taxon>Rhizobium/Agrobacterium group</taxon>
        <taxon>Pararhizobium</taxon>
    </lineage>
</organism>
<dbReference type="InterPro" id="IPR036249">
    <property type="entry name" value="Thioredoxin-like_sf"/>
</dbReference>
<dbReference type="CDD" id="cd03057">
    <property type="entry name" value="GST_N_Beta"/>
    <property type="match status" value="1"/>
</dbReference>
<dbReference type="SFLD" id="SFLDG00358">
    <property type="entry name" value="Main_(cytGST)"/>
    <property type="match status" value="1"/>
</dbReference>
<dbReference type="InterPro" id="IPR004045">
    <property type="entry name" value="Glutathione_S-Trfase_N"/>
</dbReference>
<dbReference type="OrthoDB" id="7583243at2"/>
<dbReference type="Pfam" id="PF02798">
    <property type="entry name" value="GST_N"/>
    <property type="match status" value="1"/>
</dbReference>
<dbReference type="PANTHER" id="PTHR44051">
    <property type="entry name" value="GLUTATHIONE S-TRANSFERASE-RELATED"/>
    <property type="match status" value="1"/>
</dbReference>
<dbReference type="InterPro" id="IPR036282">
    <property type="entry name" value="Glutathione-S-Trfase_C_sf"/>
</dbReference>
<comment type="caution">
    <text evidence="3">The sequence shown here is derived from an EMBL/GenBank/DDBJ whole genome shotgun (WGS) entry which is preliminary data.</text>
</comment>
<dbReference type="PANTHER" id="PTHR44051:SF8">
    <property type="entry name" value="GLUTATHIONE S-TRANSFERASE GSTA"/>
    <property type="match status" value="1"/>
</dbReference>
<dbReference type="Pfam" id="PF14497">
    <property type="entry name" value="GST_C_3"/>
    <property type="match status" value="1"/>
</dbReference>
<dbReference type="SFLD" id="SFLDS00019">
    <property type="entry name" value="Glutathione_Transferase_(cytos"/>
    <property type="match status" value="1"/>
</dbReference>
<reference evidence="3 4" key="1">
    <citation type="journal article" date="2016" name="Syst. Appl. Microbiol.">
        <title>Pararhizobium polonicum sp. nov. isolated from tumors on stone fruit rootstocks.</title>
        <authorList>
            <person name="Pulawska J."/>
            <person name="Kuzmanovic N."/>
            <person name="Willems A."/>
            <person name="Pothier J.F."/>
        </authorList>
    </citation>
    <scope>NUCLEOTIDE SEQUENCE [LARGE SCALE GENOMIC DNA]</scope>
    <source>
        <strain evidence="3 4">F5.1</strain>
    </source>
</reference>
<evidence type="ECO:0000259" key="1">
    <source>
        <dbReference type="PROSITE" id="PS50404"/>
    </source>
</evidence>
<evidence type="ECO:0000313" key="4">
    <source>
        <dbReference type="Proteomes" id="UP000093111"/>
    </source>
</evidence>
<dbReference type="CDD" id="cd03188">
    <property type="entry name" value="GST_C_Beta"/>
    <property type="match status" value="1"/>
</dbReference>